<keyword evidence="7 17" id="KW-1133">Transmembrane helix</keyword>
<keyword evidence="8 17" id="KW-0472">Membrane</keyword>
<dbReference type="EC" id="2.4.99.28" evidence="14"/>
<accession>A0A8D4UTR3</accession>
<dbReference type="GO" id="GO:0005886">
    <property type="term" value="C:plasma membrane"/>
    <property type="evidence" value="ECO:0007669"/>
    <property type="project" value="TreeGrafter"/>
</dbReference>
<evidence type="ECO:0000256" key="10">
    <source>
        <dbReference type="ARBA" id="ARBA00033270"/>
    </source>
</evidence>
<evidence type="ECO:0000256" key="9">
    <source>
        <dbReference type="ARBA" id="ARBA00032370"/>
    </source>
</evidence>
<keyword evidence="2" id="KW-0328">Glycosyltransferase</keyword>
<evidence type="ECO:0000256" key="5">
    <source>
        <dbReference type="ARBA" id="ARBA00022960"/>
    </source>
</evidence>
<feature type="transmembrane region" description="Helical" evidence="17">
    <location>
        <begin position="21"/>
        <end position="42"/>
    </location>
</feature>
<name>A0A8D4UTR3_9FIRM</name>
<feature type="transmembrane region" description="Helical" evidence="17">
    <location>
        <begin position="62"/>
        <end position="81"/>
    </location>
</feature>
<dbReference type="GO" id="GO:0008360">
    <property type="term" value="P:regulation of cell shape"/>
    <property type="evidence" value="ECO:0007669"/>
    <property type="project" value="UniProtKB-KW"/>
</dbReference>
<feature type="transmembrane region" description="Helical" evidence="17">
    <location>
        <begin position="235"/>
        <end position="255"/>
    </location>
</feature>
<dbReference type="GO" id="GO:0009252">
    <property type="term" value="P:peptidoglycan biosynthetic process"/>
    <property type="evidence" value="ECO:0007669"/>
    <property type="project" value="UniProtKB-KW"/>
</dbReference>
<comment type="catalytic activity">
    <reaction evidence="15">
        <text>[GlcNAc-(1-&gt;4)-Mur2Ac(oyl-L-Ala-gamma-D-Glu-L-Lys-D-Ala-D-Ala)](n)-di-trans,octa-cis-undecaprenyl diphosphate + beta-D-GlcNAc-(1-&gt;4)-Mur2Ac(oyl-L-Ala-gamma-D-Glu-L-Lys-D-Ala-D-Ala)-di-trans,octa-cis-undecaprenyl diphosphate = [GlcNAc-(1-&gt;4)-Mur2Ac(oyl-L-Ala-gamma-D-Glu-L-Lys-D-Ala-D-Ala)](n+1)-di-trans,octa-cis-undecaprenyl diphosphate + di-trans,octa-cis-undecaprenyl diphosphate + H(+)</text>
        <dbReference type="Rhea" id="RHEA:23708"/>
        <dbReference type="Rhea" id="RHEA-COMP:9602"/>
        <dbReference type="Rhea" id="RHEA-COMP:9603"/>
        <dbReference type="ChEBI" id="CHEBI:15378"/>
        <dbReference type="ChEBI" id="CHEBI:58405"/>
        <dbReference type="ChEBI" id="CHEBI:60033"/>
        <dbReference type="ChEBI" id="CHEBI:78435"/>
        <dbReference type="EC" id="2.4.99.28"/>
    </reaction>
</comment>
<dbReference type="Pfam" id="PF01098">
    <property type="entry name" value="FTSW_RODA_SPOVE"/>
    <property type="match status" value="1"/>
</dbReference>
<feature type="transmembrane region" description="Helical" evidence="17">
    <location>
        <begin position="184"/>
        <end position="205"/>
    </location>
</feature>
<evidence type="ECO:0000256" key="1">
    <source>
        <dbReference type="ARBA" id="ARBA00004141"/>
    </source>
</evidence>
<dbReference type="InterPro" id="IPR001182">
    <property type="entry name" value="FtsW/RodA"/>
</dbReference>
<proteinExistence type="inferred from homology"/>
<keyword evidence="19" id="KW-1185">Reference proteome</keyword>
<evidence type="ECO:0000256" key="13">
    <source>
        <dbReference type="ARBA" id="ARBA00041418"/>
    </source>
</evidence>
<feature type="transmembrane region" description="Helical" evidence="17">
    <location>
        <begin position="353"/>
        <end position="374"/>
    </location>
</feature>
<feature type="transmembrane region" description="Helical" evidence="17">
    <location>
        <begin position="88"/>
        <end position="106"/>
    </location>
</feature>
<evidence type="ECO:0000313" key="18">
    <source>
        <dbReference type="EMBL" id="BBK24571.1"/>
    </source>
</evidence>
<evidence type="ECO:0000313" key="19">
    <source>
        <dbReference type="Proteomes" id="UP000320585"/>
    </source>
</evidence>
<evidence type="ECO:0000256" key="11">
    <source>
        <dbReference type="ARBA" id="ARBA00038053"/>
    </source>
</evidence>
<evidence type="ECO:0000256" key="7">
    <source>
        <dbReference type="ARBA" id="ARBA00022989"/>
    </source>
</evidence>
<keyword evidence="4 17" id="KW-0812">Transmembrane</keyword>
<feature type="transmembrane region" description="Helical" evidence="17">
    <location>
        <begin position="151"/>
        <end position="172"/>
    </location>
</feature>
<protein>
    <recommendedName>
        <fullName evidence="12">Probable peptidoglycan glycosyltransferase FtsW</fullName>
        <ecNumber evidence="14">2.4.99.28</ecNumber>
    </recommendedName>
    <alternativeName>
        <fullName evidence="13">Cell division protein FtsW</fullName>
    </alternativeName>
    <alternativeName>
        <fullName evidence="10">Cell wall polymerase</fullName>
    </alternativeName>
    <alternativeName>
        <fullName evidence="9">Peptidoglycan polymerase</fullName>
    </alternativeName>
</protein>
<evidence type="ECO:0000256" key="3">
    <source>
        <dbReference type="ARBA" id="ARBA00022679"/>
    </source>
</evidence>
<evidence type="ECO:0000256" key="8">
    <source>
        <dbReference type="ARBA" id="ARBA00023136"/>
    </source>
</evidence>
<dbReference type="GO" id="GO:0032153">
    <property type="term" value="C:cell division site"/>
    <property type="evidence" value="ECO:0007669"/>
    <property type="project" value="TreeGrafter"/>
</dbReference>
<dbReference type="Proteomes" id="UP000320585">
    <property type="component" value="Chromosome"/>
</dbReference>
<keyword evidence="3" id="KW-0808">Transferase</keyword>
<feature type="transmembrane region" description="Helical" evidence="17">
    <location>
        <begin position="320"/>
        <end position="341"/>
    </location>
</feature>
<evidence type="ECO:0000256" key="16">
    <source>
        <dbReference type="ARBA" id="ARBA00049966"/>
    </source>
</evidence>
<evidence type="ECO:0000256" key="6">
    <source>
        <dbReference type="ARBA" id="ARBA00022984"/>
    </source>
</evidence>
<evidence type="ECO:0000256" key="4">
    <source>
        <dbReference type="ARBA" id="ARBA00022692"/>
    </source>
</evidence>
<keyword evidence="6" id="KW-0573">Peptidoglycan synthesis</keyword>
<evidence type="ECO:0000256" key="12">
    <source>
        <dbReference type="ARBA" id="ARBA00041185"/>
    </source>
</evidence>
<feature type="transmembrane region" description="Helical" evidence="17">
    <location>
        <begin position="386"/>
        <end position="408"/>
    </location>
</feature>
<gene>
    <name evidence="18" type="ORF">Dia5BBH33_05060</name>
</gene>
<evidence type="ECO:0000256" key="2">
    <source>
        <dbReference type="ARBA" id="ARBA00022676"/>
    </source>
</evidence>
<dbReference type="RefSeq" id="WP_143332315.1">
    <property type="nucleotide sequence ID" value="NZ_DAWCBH010000051.1"/>
</dbReference>
<dbReference type="PANTHER" id="PTHR30474:SF2">
    <property type="entry name" value="PEPTIDOGLYCAN GLYCOSYLTRANSFERASE FTSW-RELATED"/>
    <property type="match status" value="1"/>
</dbReference>
<dbReference type="EMBL" id="AP019697">
    <property type="protein sequence ID" value="BBK24571.1"/>
    <property type="molecule type" value="Genomic_DNA"/>
</dbReference>
<evidence type="ECO:0000256" key="17">
    <source>
        <dbReference type="SAM" id="Phobius"/>
    </source>
</evidence>
<comment type="function">
    <text evidence="16">Peptidoglycan polymerase that is essential for cell division.</text>
</comment>
<comment type="subcellular location">
    <subcellularLocation>
        <location evidence="1">Membrane</location>
        <topology evidence="1">Multi-pass membrane protein</topology>
    </subcellularLocation>
</comment>
<sequence length="435" mass="47003">MSSRSETSQVKLEVSRYTPPELLGLVAVTVILICIGTVNIYSSTQYMNIISGDSTYSHLARHLLFLSISVITAFVLTKLPIKLVRKGALVWVIGTVLLLCLVIVAGKNVNGATRWIQLGPVSLQPSEFAKVTGIIWASSYLAKKVDAGEKIALIPQVFRAIVGIFVSIFLFASGSKRKKNKKYTFGQLLTYISPLAAPLVMAALVMKQPDMGTAAIILLLPCLLYIIAGLPAIEILLGGAGIGTLGLLLALSSAYRRDRLFVLWDPFSDAAGKGYQTVQSLIAVGSGGFLGQGIGKGFAKFLYLPEQYTDFAYAVFCQEMGFIGGIIVMLLFMAFLLLGFATARRLKDSYSAFVVYGLTLMISLQGLINMAMVLGSFPVTGVPLPFISFGGTSLMTNICSVGLIYGTAVQSIENTEREVRKKRIQAMDGVNPFWQ</sequence>
<evidence type="ECO:0000256" key="14">
    <source>
        <dbReference type="ARBA" id="ARBA00044770"/>
    </source>
</evidence>
<organism evidence="18 19">
    <name type="scientific">Dialister hominis</name>
    <dbReference type="NCBI Taxonomy" id="2582419"/>
    <lineage>
        <taxon>Bacteria</taxon>
        <taxon>Bacillati</taxon>
        <taxon>Bacillota</taxon>
        <taxon>Negativicutes</taxon>
        <taxon>Veillonellales</taxon>
        <taxon>Veillonellaceae</taxon>
        <taxon>Dialister</taxon>
    </lineage>
</organism>
<dbReference type="GO" id="GO:0008955">
    <property type="term" value="F:peptidoglycan glycosyltransferase activity"/>
    <property type="evidence" value="ECO:0007669"/>
    <property type="project" value="UniProtKB-EC"/>
</dbReference>
<dbReference type="GO" id="GO:0051301">
    <property type="term" value="P:cell division"/>
    <property type="evidence" value="ECO:0007669"/>
    <property type="project" value="InterPro"/>
</dbReference>
<comment type="similarity">
    <text evidence="11">Belongs to the SEDS family. FtsW subfamily.</text>
</comment>
<evidence type="ECO:0000256" key="15">
    <source>
        <dbReference type="ARBA" id="ARBA00049902"/>
    </source>
</evidence>
<keyword evidence="5" id="KW-0133">Cell shape</keyword>
<dbReference type="GO" id="GO:0015648">
    <property type="term" value="F:lipid-linked peptidoglycan transporter activity"/>
    <property type="evidence" value="ECO:0007669"/>
    <property type="project" value="TreeGrafter"/>
</dbReference>
<dbReference type="PANTHER" id="PTHR30474">
    <property type="entry name" value="CELL CYCLE PROTEIN"/>
    <property type="match status" value="1"/>
</dbReference>
<dbReference type="KEGG" id="dho:Dia5BBH33_05060"/>
<dbReference type="OrthoDB" id="9812661at2"/>
<reference evidence="19" key="1">
    <citation type="submission" date="2019-05" db="EMBL/GenBank/DDBJ databases">
        <title>Complete genome sequencing of Dialister sp. strain 5BBH33.</title>
        <authorList>
            <person name="Sakamoto M."/>
            <person name="Murakami T."/>
            <person name="Mori H."/>
        </authorList>
    </citation>
    <scope>NUCLEOTIDE SEQUENCE [LARGE SCALE GENOMIC DNA]</scope>
    <source>
        <strain evidence="19">5BBH33</strain>
    </source>
</reference>
<dbReference type="AlphaFoldDB" id="A0A8D4UTR3"/>